<dbReference type="InterPro" id="IPR006357">
    <property type="entry name" value="HAD-SF_hydro_IIA"/>
</dbReference>
<dbReference type="RefSeq" id="WP_377761513.1">
    <property type="nucleotide sequence ID" value="NZ_JBHRXY010000008.1"/>
</dbReference>
<dbReference type="InterPro" id="IPR036412">
    <property type="entry name" value="HAD-like_sf"/>
</dbReference>
<dbReference type="EMBL" id="JBHRXY010000008">
    <property type="protein sequence ID" value="MFC3630094.1"/>
    <property type="molecule type" value="Genomic_DNA"/>
</dbReference>
<evidence type="ECO:0000313" key="2">
    <source>
        <dbReference type="Proteomes" id="UP001595539"/>
    </source>
</evidence>
<organism evidence="1 2">
    <name type="scientific">Paracoccus angustae</name>
    <dbReference type="NCBI Taxonomy" id="1671480"/>
    <lineage>
        <taxon>Bacteria</taxon>
        <taxon>Pseudomonadati</taxon>
        <taxon>Pseudomonadota</taxon>
        <taxon>Alphaproteobacteria</taxon>
        <taxon>Rhodobacterales</taxon>
        <taxon>Paracoccaceae</taxon>
        <taxon>Paracoccus</taxon>
    </lineage>
</organism>
<dbReference type="Pfam" id="PF13242">
    <property type="entry name" value="Hydrolase_like"/>
    <property type="match status" value="1"/>
</dbReference>
<accession>A0ABV7U4U8</accession>
<dbReference type="Gene3D" id="3.40.50.1000">
    <property type="entry name" value="HAD superfamily/HAD-like"/>
    <property type="match status" value="2"/>
</dbReference>
<dbReference type="GO" id="GO:0016787">
    <property type="term" value="F:hydrolase activity"/>
    <property type="evidence" value="ECO:0007669"/>
    <property type="project" value="UniProtKB-KW"/>
</dbReference>
<gene>
    <name evidence="1" type="ORF">ACFOM8_11630</name>
</gene>
<keyword evidence="1" id="KW-0378">Hydrolase</keyword>
<sequence>MNPPDLVAADRYASLSLDQAWARYESIRDRLPPVGRRGRMRTASRLLDVARDYDGFLFDSFGVLNVGETAIPGAAECLRDLRAMGKRFCILTNAASHGVGPALAKYRRMGLDVRVGEVVSSRDVAFAHLSGRGWAAIAAAGDGFEDAPVPLADLLAAADWDAPGGFVFLSSIRWNAGLQDRLVASLRARPRPVIIANPDLAAPRENGLSLEPGFWAHDLQDRTGIAPRFFGKPFREAFDAGLACLGGRIAMVGDTLHTDILGGMEAGCDTILVTRHGILAGRDPAPLIAQSGILPDLILPSI</sequence>
<proteinExistence type="predicted"/>
<name>A0ABV7U4U8_9RHOB</name>
<protein>
    <submittedName>
        <fullName evidence="1">HAD-IIA family hydrolase</fullName>
    </submittedName>
</protein>
<keyword evidence="2" id="KW-1185">Reference proteome</keyword>
<dbReference type="Proteomes" id="UP001595539">
    <property type="component" value="Unassembled WGS sequence"/>
</dbReference>
<dbReference type="PANTHER" id="PTHR19288:SF90">
    <property type="entry name" value="OS08G0542600 PROTEIN"/>
    <property type="match status" value="1"/>
</dbReference>
<dbReference type="PANTHER" id="PTHR19288">
    <property type="entry name" value="4-NITROPHENYLPHOSPHATASE-RELATED"/>
    <property type="match status" value="1"/>
</dbReference>
<dbReference type="InterPro" id="IPR023214">
    <property type="entry name" value="HAD_sf"/>
</dbReference>
<dbReference type="Pfam" id="PF13344">
    <property type="entry name" value="Hydrolase_6"/>
    <property type="match status" value="1"/>
</dbReference>
<comment type="caution">
    <text evidence="1">The sequence shown here is derived from an EMBL/GenBank/DDBJ whole genome shotgun (WGS) entry which is preliminary data.</text>
</comment>
<evidence type="ECO:0000313" key="1">
    <source>
        <dbReference type="EMBL" id="MFC3630094.1"/>
    </source>
</evidence>
<reference evidence="2" key="1">
    <citation type="journal article" date="2019" name="Int. J. Syst. Evol. Microbiol.">
        <title>The Global Catalogue of Microorganisms (GCM) 10K type strain sequencing project: providing services to taxonomists for standard genome sequencing and annotation.</title>
        <authorList>
            <consortium name="The Broad Institute Genomics Platform"/>
            <consortium name="The Broad Institute Genome Sequencing Center for Infectious Disease"/>
            <person name="Wu L."/>
            <person name="Ma J."/>
        </authorList>
    </citation>
    <scope>NUCLEOTIDE SEQUENCE [LARGE SCALE GENOMIC DNA]</scope>
    <source>
        <strain evidence="2">KCTC 42473</strain>
    </source>
</reference>
<dbReference type="SUPFAM" id="SSF56784">
    <property type="entry name" value="HAD-like"/>
    <property type="match status" value="1"/>
</dbReference>